<keyword evidence="2" id="KW-1185">Reference proteome</keyword>
<gene>
    <name evidence="1" type="ORF">EGN73_21965</name>
</gene>
<evidence type="ECO:0000313" key="2">
    <source>
        <dbReference type="Proteomes" id="UP000727490"/>
    </source>
</evidence>
<name>A0A951J2V4_9BACT</name>
<sequence length="77" mass="8601">MKIATEKLQNYFGASSLSEVSDFGKLCHLIRPHSLRIWFPAQWDRLCSSVQTPQSGLLHPVRTGLATCLASGRYPRA</sequence>
<reference evidence="1 2" key="1">
    <citation type="journal article" date="2020" name="Syst. Appl. Microbiol.">
        <title>Arthrospiribacter ruber gen. nov., sp. nov., a novel bacterium isolated from Arthrospira cultures.</title>
        <authorList>
            <person name="Waleron M."/>
            <person name="Misztak A."/>
            <person name="Waleron M.M."/>
            <person name="Furmaniak M."/>
            <person name="Mrozik A."/>
            <person name="Waleron K."/>
        </authorList>
    </citation>
    <scope>NUCLEOTIDE SEQUENCE [LARGE SCALE GENOMIC DNA]</scope>
    <source>
        <strain evidence="1 2">DPMB0001</strain>
    </source>
</reference>
<dbReference type="AlphaFoldDB" id="A0A951J2V4"/>
<comment type="caution">
    <text evidence="1">The sequence shown here is derived from an EMBL/GenBank/DDBJ whole genome shotgun (WGS) entry which is preliminary data.</text>
</comment>
<protein>
    <submittedName>
        <fullName evidence="1">Uncharacterized protein</fullName>
    </submittedName>
</protein>
<dbReference type="EMBL" id="RPHB01000016">
    <property type="protein sequence ID" value="MBW3470449.1"/>
    <property type="molecule type" value="Genomic_DNA"/>
</dbReference>
<dbReference type="Proteomes" id="UP000727490">
    <property type="component" value="Unassembled WGS sequence"/>
</dbReference>
<organism evidence="1 2">
    <name type="scientific">Arthrospiribacter ruber</name>
    <dbReference type="NCBI Taxonomy" id="2487934"/>
    <lineage>
        <taxon>Bacteria</taxon>
        <taxon>Pseudomonadati</taxon>
        <taxon>Bacteroidota</taxon>
        <taxon>Cytophagia</taxon>
        <taxon>Cytophagales</taxon>
        <taxon>Cyclobacteriaceae</taxon>
        <taxon>Arthrospiribacter</taxon>
    </lineage>
</organism>
<accession>A0A951J2V4</accession>
<evidence type="ECO:0000313" key="1">
    <source>
        <dbReference type="EMBL" id="MBW3470449.1"/>
    </source>
</evidence>
<proteinExistence type="predicted"/>
<dbReference type="RefSeq" id="WP_219294266.1">
    <property type="nucleotide sequence ID" value="NZ_RPHB01000016.1"/>
</dbReference>